<evidence type="ECO:0000256" key="1">
    <source>
        <dbReference type="SAM" id="Phobius"/>
    </source>
</evidence>
<organism evidence="3 4">
    <name type="scientific">Methanosuratincola subterraneus</name>
    <dbReference type="NCBI Taxonomy" id="2593994"/>
    <lineage>
        <taxon>Archaea</taxon>
        <taxon>Thermoproteota</taxon>
        <taxon>Methanosuratincolia</taxon>
        <taxon>Candidatus Methanomethylicales</taxon>
        <taxon>Candidatus Methanomethylicaceae</taxon>
        <taxon>Candidatus Methanosuratincola (ex Vanwonterghem et al. 2016)</taxon>
    </lineage>
</organism>
<dbReference type="Proteomes" id="UP000288215">
    <property type="component" value="Unassembled WGS sequence"/>
</dbReference>
<dbReference type="Pfam" id="PF13240">
    <property type="entry name" value="Zn_Ribbon_1"/>
    <property type="match status" value="1"/>
</dbReference>
<proteinExistence type="predicted"/>
<protein>
    <recommendedName>
        <fullName evidence="2">Zinc-ribbon domain-containing protein</fullName>
    </recommendedName>
</protein>
<keyword evidence="1" id="KW-1133">Transmembrane helix</keyword>
<feature type="transmembrane region" description="Helical" evidence="1">
    <location>
        <begin position="126"/>
        <end position="145"/>
    </location>
</feature>
<name>A0A444L7U5_METS7</name>
<accession>A0A444L7U5</accession>
<feature type="transmembrane region" description="Helical" evidence="1">
    <location>
        <begin position="43"/>
        <end position="64"/>
    </location>
</feature>
<keyword evidence="1" id="KW-0472">Membrane</keyword>
<feature type="transmembrane region" description="Helical" evidence="1">
    <location>
        <begin position="102"/>
        <end position="120"/>
    </location>
</feature>
<gene>
    <name evidence="3" type="ORF">Metus_0450</name>
</gene>
<evidence type="ECO:0000313" key="3">
    <source>
        <dbReference type="EMBL" id="RWX73671.1"/>
    </source>
</evidence>
<feature type="transmembrane region" description="Helical" evidence="1">
    <location>
        <begin position="70"/>
        <end position="90"/>
    </location>
</feature>
<comment type="caution">
    <text evidence="3">The sequence shown here is derived from an EMBL/GenBank/DDBJ whole genome shotgun (WGS) entry which is preliminary data.</text>
</comment>
<keyword evidence="1" id="KW-0812">Transmembrane</keyword>
<dbReference type="EMBL" id="RXGA01000002">
    <property type="protein sequence ID" value="RWX73671.1"/>
    <property type="molecule type" value="Genomic_DNA"/>
</dbReference>
<dbReference type="InterPro" id="IPR026870">
    <property type="entry name" value="Zinc_ribbon_dom"/>
</dbReference>
<sequence length="151" mass="15863">MSGRICGKCGRAVPGDSLFCPFCGSPVQQAPPQTQISAPRRDLAGPLFGGGVLIVLGLSFWLATSGTISWAIWWAYFLCGLGALLILLGINNARSGKDSGPITGGVVILAIGIIAILAWSYSISSWWPLVLIALGLLVIFSAVLGHKITRR</sequence>
<feature type="domain" description="Zinc-ribbon" evidence="2">
    <location>
        <begin position="6"/>
        <end position="27"/>
    </location>
</feature>
<evidence type="ECO:0000313" key="4">
    <source>
        <dbReference type="Proteomes" id="UP000288215"/>
    </source>
</evidence>
<dbReference type="AlphaFoldDB" id="A0A444L7U5"/>
<evidence type="ECO:0000259" key="2">
    <source>
        <dbReference type="Pfam" id="PF13240"/>
    </source>
</evidence>
<reference evidence="3 4" key="1">
    <citation type="submission" date="2018-12" db="EMBL/GenBank/DDBJ databases">
        <title>The complete genome of the methanogenic archaea of the candidate phylum Verstraetearchaeota, obtained from the metagenome of underground thermal water.</title>
        <authorList>
            <person name="Kadnikov V.V."/>
            <person name="Mardanov A.V."/>
            <person name="Beletsky A.V."/>
            <person name="Karnachuk O.V."/>
            <person name="Ravin N.V."/>
        </authorList>
    </citation>
    <scope>NUCLEOTIDE SEQUENCE [LARGE SCALE GENOMIC DNA]</scope>
    <source>
        <strain evidence="3">Ch88</strain>
    </source>
</reference>